<feature type="compositionally biased region" description="Low complexity" evidence="15">
    <location>
        <begin position="683"/>
        <end position="692"/>
    </location>
</feature>
<feature type="region of interest" description="Disordered" evidence="15">
    <location>
        <begin position="106"/>
        <end position="132"/>
    </location>
</feature>
<keyword evidence="11 13" id="KW-0131">Cell cycle</keyword>
<keyword evidence="10 13" id="KW-0206">Cytoskeleton</keyword>
<evidence type="ECO:0000259" key="16">
    <source>
        <dbReference type="PROSITE" id="PS50021"/>
    </source>
</evidence>
<keyword evidence="18" id="KW-1185">Reference proteome</keyword>
<evidence type="ECO:0000313" key="18">
    <source>
        <dbReference type="Proteomes" id="UP000233556"/>
    </source>
</evidence>
<feature type="compositionally biased region" description="Polar residues" evidence="15">
    <location>
        <begin position="658"/>
        <end position="673"/>
    </location>
</feature>
<dbReference type="InterPro" id="IPR036872">
    <property type="entry name" value="CH_dom_sf"/>
</dbReference>
<feature type="coiled-coil region" evidence="14">
    <location>
        <begin position="219"/>
        <end position="249"/>
    </location>
</feature>
<evidence type="ECO:0000256" key="9">
    <source>
        <dbReference type="ARBA" id="ARBA00023054"/>
    </source>
</evidence>
<dbReference type="Proteomes" id="UP000233556">
    <property type="component" value="Unassembled WGS sequence"/>
</dbReference>
<dbReference type="PANTHER" id="PTHR23167:SF18">
    <property type="entry name" value="CYTOSPIN-A"/>
    <property type="match status" value="1"/>
</dbReference>
<dbReference type="PANTHER" id="PTHR23167">
    <property type="entry name" value="CALPONIN HOMOLOGY DOMAIN-CONTAINING PROTEIN DDB_G0272472-RELATED"/>
    <property type="match status" value="1"/>
</dbReference>
<dbReference type="GO" id="GO:0005819">
    <property type="term" value="C:spindle"/>
    <property type="evidence" value="ECO:0007669"/>
    <property type="project" value="UniProtKB-SubCell"/>
</dbReference>
<dbReference type="Pfam" id="PF00307">
    <property type="entry name" value="CH"/>
    <property type="match status" value="1"/>
</dbReference>
<evidence type="ECO:0000256" key="2">
    <source>
        <dbReference type="ARBA" id="ARBA00009452"/>
    </source>
</evidence>
<evidence type="ECO:0000256" key="11">
    <source>
        <dbReference type="ARBA" id="ARBA00023306"/>
    </source>
</evidence>
<evidence type="ECO:0000256" key="1">
    <source>
        <dbReference type="ARBA" id="ARBA00004186"/>
    </source>
</evidence>
<dbReference type="SMART" id="SM00033">
    <property type="entry name" value="CH"/>
    <property type="match status" value="1"/>
</dbReference>
<evidence type="ECO:0000256" key="3">
    <source>
        <dbReference type="ARBA" id="ARBA00011235"/>
    </source>
</evidence>
<feature type="region of interest" description="Disordered" evidence="15">
    <location>
        <begin position="658"/>
        <end position="747"/>
    </location>
</feature>
<evidence type="ECO:0000256" key="10">
    <source>
        <dbReference type="ARBA" id="ARBA00023212"/>
    </source>
</evidence>
<reference evidence="18" key="1">
    <citation type="submission" date="2017-11" db="EMBL/GenBank/DDBJ databases">
        <authorList>
            <person name="Lima N.C."/>
            <person name="Parody-Merino A.M."/>
            <person name="Battley P.F."/>
            <person name="Fidler A.E."/>
            <person name="Prosdocimi F."/>
        </authorList>
    </citation>
    <scope>NUCLEOTIDE SEQUENCE [LARGE SCALE GENOMIC DNA]</scope>
</reference>
<feature type="region of interest" description="Disordered" evidence="15">
    <location>
        <begin position="166"/>
        <end position="198"/>
    </location>
</feature>
<feature type="region of interest" description="Disordered" evidence="15">
    <location>
        <begin position="142"/>
        <end position="161"/>
    </location>
</feature>
<organism evidence="17 18">
    <name type="scientific">Limosa lapponica baueri</name>
    <dbReference type="NCBI Taxonomy" id="1758121"/>
    <lineage>
        <taxon>Eukaryota</taxon>
        <taxon>Metazoa</taxon>
        <taxon>Chordata</taxon>
        <taxon>Craniata</taxon>
        <taxon>Vertebrata</taxon>
        <taxon>Euteleostomi</taxon>
        <taxon>Archelosauria</taxon>
        <taxon>Archosauria</taxon>
        <taxon>Dinosauria</taxon>
        <taxon>Saurischia</taxon>
        <taxon>Theropoda</taxon>
        <taxon>Coelurosauria</taxon>
        <taxon>Aves</taxon>
        <taxon>Neognathae</taxon>
        <taxon>Neoaves</taxon>
        <taxon>Charadriiformes</taxon>
        <taxon>Scolopacidae</taxon>
        <taxon>Limosa</taxon>
    </lineage>
</organism>
<evidence type="ECO:0000256" key="6">
    <source>
        <dbReference type="ARBA" id="ARBA00022618"/>
    </source>
</evidence>
<dbReference type="OrthoDB" id="21607at2759"/>
<comment type="similarity">
    <text evidence="2 13">Belongs to the cytospin-A family.</text>
</comment>
<dbReference type="InterPro" id="IPR001715">
    <property type="entry name" value="CH_dom"/>
</dbReference>
<feature type="compositionally biased region" description="Low complexity" evidence="15">
    <location>
        <begin position="718"/>
        <end position="737"/>
    </location>
</feature>
<dbReference type="GO" id="GO:0005921">
    <property type="term" value="C:gap junction"/>
    <property type="evidence" value="ECO:0007669"/>
    <property type="project" value="UniProtKB-SubCell"/>
</dbReference>
<feature type="compositionally biased region" description="Polar residues" evidence="15">
    <location>
        <begin position="142"/>
        <end position="152"/>
    </location>
</feature>
<feature type="region of interest" description="Disordered" evidence="15">
    <location>
        <begin position="1"/>
        <end position="37"/>
    </location>
</feature>
<dbReference type="CDD" id="cd21199">
    <property type="entry name" value="CH_CYTS"/>
    <property type="match status" value="1"/>
</dbReference>
<keyword evidence="6 13" id="KW-0132">Cell division</keyword>
<keyword evidence="8 13" id="KW-0965">Cell junction</keyword>
<evidence type="ECO:0000313" key="17">
    <source>
        <dbReference type="EMBL" id="PKU37449.1"/>
    </source>
</evidence>
<keyword evidence="5 13" id="KW-0963">Cytoplasm</keyword>
<feature type="compositionally biased region" description="Low complexity" evidence="15">
    <location>
        <begin position="166"/>
        <end position="180"/>
    </location>
</feature>
<evidence type="ECO:0000256" key="14">
    <source>
        <dbReference type="SAM" id="Coils"/>
    </source>
</evidence>
<comment type="subunit">
    <text evidence="3 13">May interact with both microtubules and actin cytoskeleton.</text>
</comment>
<dbReference type="SUPFAM" id="SSF47576">
    <property type="entry name" value="Calponin-homology domain, CH-domain"/>
    <property type="match status" value="1"/>
</dbReference>
<dbReference type="InterPro" id="IPR050540">
    <property type="entry name" value="F-actin_Monoox_Mical"/>
</dbReference>
<reference evidence="18" key="2">
    <citation type="submission" date="2017-12" db="EMBL/GenBank/DDBJ databases">
        <title>Genome sequence of the Bar-tailed Godwit (Limosa lapponica baueri).</title>
        <authorList>
            <person name="Lima N.C.B."/>
            <person name="Parody-Merino A.M."/>
            <person name="Battley P.F."/>
            <person name="Fidler A.E."/>
            <person name="Prosdocimi F."/>
        </authorList>
    </citation>
    <scope>NUCLEOTIDE SEQUENCE [LARGE SCALE GENOMIC DNA]</scope>
</reference>
<dbReference type="EMBL" id="KZ507143">
    <property type="protein sequence ID" value="PKU37449.1"/>
    <property type="molecule type" value="Genomic_DNA"/>
</dbReference>
<feature type="coiled-coil region" evidence="14">
    <location>
        <begin position="51"/>
        <end position="78"/>
    </location>
</feature>
<feature type="compositionally biased region" description="Basic and acidic residues" evidence="15">
    <location>
        <begin position="693"/>
        <end position="703"/>
    </location>
</feature>
<evidence type="ECO:0000256" key="13">
    <source>
        <dbReference type="RuleBase" id="RU367063"/>
    </source>
</evidence>
<feature type="coiled-coil region" evidence="14">
    <location>
        <begin position="296"/>
        <end position="613"/>
    </location>
</feature>
<keyword evidence="7 13" id="KW-0303">Gap junction</keyword>
<dbReference type="Gene3D" id="1.10.418.10">
    <property type="entry name" value="Calponin-like domain"/>
    <property type="match status" value="1"/>
</dbReference>
<protein>
    <recommendedName>
        <fullName evidence="4 13">Cytospin-A</fullName>
    </recommendedName>
</protein>
<evidence type="ECO:0000256" key="5">
    <source>
        <dbReference type="ARBA" id="ARBA00022490"/>
    </source>
</evidence>
<keyword evidence="9 14" id="KW-0175">Coiled coil</keyword>
<accession>A0A2I0TUH0</accession>
<evidence type="ECO:0000256" key="15">
    <source>
        <dbReference type="SAM" id="MobiDB-lite"/>
    </source>
</evidence>
<gene>
    <name evidence="17" type="ORF">llap_12246</name>
</gene>
<comment type="function">
    <text evidence="12 13">Involved in cytokinesis and spindle organization. May play a role in actin cytoskeleton organization and microtubule stabilization and hence required for proper cell adhesion and migration.</text>
</comment>
<sequence>MSKSKSDNQISDKAALEAKLGLNEDQLEGDEKSEEKEAIVVHQPTDVESTLLQLQEQNTAIREELNQLKNENRMLKDRLNALGFSLEQRLDNSEKLFGYQSLSPEITAGNHSDGGGTLTSSVEGSAPGSMEDLLSQDENTLMDNQHSNSMDNLDSECSEVYQPLTSSDDALDAPSSSESEGVPSIERSRKGSSGNASEVSVACLTERIHQMEENQHSTAEELQATLQELADLQQITQELNSENERLGEEKVILMESLCQQSDKLEHFSRQIEYFRSLLDEHHISYVIDEDMKSGRYMELEQRYMDLAENARFEREQLLGVQQHLSNTLKMAEQDNKEAQEMIGALKERNHHMERIIESEQKSKTAIASTLEEYKATVASDQIEMNRLKAQLEHEKQKVAELYSIHNSGDKSDIQDLLESVRRDKEKAETLASSLQEELAHTRNDANRLQDAIAKVEDEYRVFQEEAKKQIEDLNVTLEKLRTELDEKETERSDMKETIFELEDEVEQHRAVKLHDNLIISDLENTVKKLQDQKHDMEREIKNLHRRLREESAEWRQFQADLQTAVVIANDIKSEAQEEIGDLKRRLHEAQEKNEKLTKELEEIKSRKQEEERGRVYNYMNAVERDLAALRQGMGLSRRSSTSSEPTPTVKTLIKSFDSASQEHLLRTSSTSRPASLPRVPAMESAKSISVSRRSSEEIKRDISAPDGASPASLMAMGTTSPQLSLSSSPTASVTPTTRSRIREERKDPLSALAREYGGSKRNALLKWCQKKTEGYQNIDITNFSSSWNDGLAFCAVLHTYLPAHIPYQELNSQDKRRNFTLAFQAAESVGIKSTLDINEMVRTERPDWQNVMLYVTAIYKYFET</sequence>
<evidence type="ECO:0000256" key="8">
    <source>
        <dbReference type="ARBA" id="ARBA00022949"/>
    </source>
</evidence>
<evidence type="ECO:0000256" key="4">
    <source>
        <dbReference type="ARBA" id="ARBA00015657"/>
    </source>
</evidence>
<proteinExistence type="inferred from homology"/>
<comment type="subcellular location">
    <subcellularLocation>
        <location evidence="1 13">Cytoplasm</location>
        <location evidence="1 13">Cytoskeleton</location>
        <location evidence="1 13">Spindle</location>
    </subcellularLocation>
    <subcellularLocation>
        <location evidence="13">Cytoplasm</location>
        <location evidence="13">Cytoskeleton</location>
    </subcellularLocation>
    <subcellularLocation>
        <location evidence="13">Cell junction</location>
        <location evidence="13">Gap junction</location>
    </subcellularLocation>
</comment>
<dbReference type="GO" id="GO:0051301">
    <property type="term" value="P:cell division"/>
    <property type="evidence" value="ECO:0007669"/>
    <property type="project" value="UniProtKB-UniRule"/>
</dbReference>
<feature type="domain" description="Calponin-homology (CH)" evidence="16">
    <location>
        <begin position="758"/>
        <end position="863"/>
    </location>
</feature>
<evidence type="ECO:0000256" key="7">
    <source>
        <dbReference type="ARBA" id="ARBA00022868"/>
    </source>
</evidence>
<evidence type="ECO:0000256" key="12">
    <source>
        <dbReference type="ARBA" id="ARBA00025131"/>
    </source>
</evidence>
<dbReference type="PROSITE" id="PS50021">
    <property type="entry name" value="CH"/>
    <property type="match status" value="1"/>
</dbReference>
<dbReference type="GO" id="GO:0005737">
    <property type="term" value="C:cytoplasm"/>
    <property type="evidence" value="ECO:0007669"/>
    <property type="project" value="UniProtKB-UniRule"/>
</dbReference>
<dbReference type="FunFam" id="1.10.418.10:FF:000020">
    <property type="entry name" value="Cytospin-A isoform 1"/>
    <property type="match status" value="1"/>
</dbReference>
<name>A0A2I0TUH0_LIMLA</name>
<dbReference type="AlphaFoldDB" id="A0A2I0TUH0"/>